<feature type="domain" description="C2H2-type" evidence="1">
    <location>
        <begin position="3"/>
        <end position="37"/>
    </location>
</feature>
<reference evidence="2" key="1">
    <citation type="journal article" date="2020" name="Nature">
        <title>Giant virus diversity and host interactions through global metagenomics.</title>
        <authorList>
            <person name="Schulz F."/>
            <person name="Roux S."/>
            <person name="Paez-Espino D."/>
            <person name="Jungbluth S."/>
            <person name="Walsh D.A."/>
            <person name="Denef V.J."/>
            <person name="McMahon K.D."/>
            <person name="Konstantinidis K.T."/>
            <person name="Eloe-Fadrosh E.A."/>
            <person name="Kyrpides N.C."/>
            <person name="Woyke T."/>
        </authorList>
    </citation>
    <scope>NUCLEOTIDE SEQUENCE</scope>
    <source>
        <strain evidence="2">GVMAG-S-3300011013-78</strain>
    </source>
</reference>
<organism evidence="2">
    <name type="scientific">viral metagenome</name>
    <dbReference type="NCBI Taxonomy" id="1070528"/>
    <lineage>
        <taxon>unclassified sequences</taxon>
        <taxon>metagenomes</taxon>
        <taxon>organismal metagenomes</taxon>
    </lineage>
</organism>
<name>A0A6C0KHX3_9ZZZZ</name>
<sequence length="240" mass="29504">MPYQCSLCDRHFVRKIYYERHEASCLIKKRNHVDEYSLSPKQMYVLINELVQKVNRLETEMSEMKSWVQKKQRKCNVLDWLNEFCKPEQDFNDWKEKLPITTKHLEMIFKYNFVDGMYFILQDLFPIENERSFPIKGFEQKKNLLFIYTKDSWKSMTNENFESFINKIHHMIIVLFKQWKDKHQKLIYKNEEENDIYLLNVIKVMGGQLPMEQRILRINNKFYNYIKLNLKSIVEYDFTF</sequence>
<dbReference type="PROSITE" id="PS50157">
    <property type="entry name" value="ZINC_FINGER_C2H2_2"/>
    <property type="match status" value="1"/>
</dbReference>
<dbReference type="EMBL" id="MN740881">
    <property type="protein sequence ID" value="QHU16397.1"/>
    <property type="molecule type" value="Genomic_DNA"/>
</dbReference>
<proteinExistence type="predicted"/>
<protein>
    <recommendedName>
        <fullName evidence="1">C2H2-type domain-containing protein</fullName>
    </recommendedName>
</protein>
<dbReference type="AlphaFoldDB" id="A0A6C0KHX3"/>
<dbReference type="InterPro" id="IPR013087">
    <property type="entry name" value="Znf_C2H2_type"/>
</dbReference>
<evidence type="ECO:0000259" key="1">
    <source>
        <dbReference type="PROSITE" id="PS50157"/>
    </source>
</evidence>
<accession>A0A6C0KHX3</accession>
<evidence type="ECO:0000313" key="2">
    <source>
        <dbReference type="EMBL" id="QHU16397.1"/>
    </source>
</evidence>